<organism evidence="2 3">
    <name type="scientific">Crotalaria pallida</name>
    <name type="common">Smooth rattlebox</name>
    <name type="synonym">Crotalaria striata</name>
    <dbReference type="NCBI Taxonomy" id="3830"/>
    <lineage>
        <taxon>Eukaryota</taxon>
        <taxon>Viridiplantae</taxon>
        <taxon>Streptophyta</taxon>
        <taxon>Embryophyta</taxon>
        <taxon>Tracheophyta</taxon>
        <taxon>Spermatophyta</taxon>
        <taxon>Magnoliopsida</taxon>
        <taxon>eudicotyledons</taxon>
        <taxon>Gunneridae</taxon>
        <taxon>Pentapetalae</taxon>
        <taxon>rosids</taxon>
        <taxon>fabids</taxon>
        <taxon>Fabales</taxon>
        <taxon>Fabaceae</taxon>
        <taxon>Papilionoideae</taxon>
        <taxon>50 kb inversion clade</taxon>
        <taxon>genistoids sensu lato</taxon>
        <taxon>core genistoids</taxon>
        <taxon>Crotalarieae</taxon>
        <taxon>Crotalaria</taxon>
    </lineage>
</organism>
<name>A0AAN9EHG7_CROPI</name>
<evidence type="ECO:0000256" key="1">
    <source>
        <dbReference type="SAM" id="MobiDB-lite"/>
    </source>
</evidence>
<dbReference type="EMBL" id="JAYWIO010000007">
    <property type="protein sequence ID" value="KAK7252421.1"/>
    <property type="molecule type" value="Genomic_DNA"/>
</dbReference>
<proteinExistence type="predicted"/>
<feature type="compositionally biased region" description="Polar residues" evidence="1">
    <location>
        <begin position="201"/>
        <end position="219"/>
    </location>
</feature>
<evidence type="ECO:0000313" key="3">
    <source>
        <dbReference type="Proteomes" id="UP001372338"/>
    </source>
</evidence>
<dbReference type="AlphaFoldDB" id="A0AAN9EHG7"/>
<accession>A0AAN9EHG7</accession>
<sequence length="219" mass="25106">MRNDVIFSNAKLDVIQVKTTENHTRGHHEVKNNNITLGVQVSAEELKIRSELEIEIERLLEEEIKESIYHLALKLHQIYQQRKERKTKEATESKALSEVNISIRMEGGTKIEIKEVNKEVTERGYSRSNSRPENVKAFSGNKYFDWVKTLRGGSSPVSVNRSNGSLKRKHRNRKLSTVPNVFPNCIKLDGTRGKNAGLSLQRKQNASVDNKQLQSEWKV</sequence>
<protein>
    <submittedName>
        <fullName evidence="2">Uncharacterized protein</fullName>
    </submittedName>
</protein>
<evidence type="ECO:0000313" key="2">
    <source>
        <dbReference type="EMBL" id="KAK7252421.1"/>
    </source>
</evidence>
<keyword evidence="3" id="KW-1185">Reference proteome</keyword>
<comment type="caution">
    <text evidence="2">The sequence shown here is derived from an EMBL/GenBank/DDBJ whole genome shotgun (WGS) entry which is preliminary data.</text>
</comment>
<reference evidence="2 3" key="1">
    <citation type="submission" date="2024-01" db="EMBL/GenBank/DDBJ databases">
        <title>The genomes of 5 underutilized Papilionoideae crops provide insights into root nodulation and disease resistanc.</title>
        <authorList>
            <person name="Yuan L."/>
        </authorList>
    </citation>
    <scope>NUCLEOTIDE SEQUENCE [LARGE SCALE GENOMIC DNA]</scope>
    <source>
        <strain evidence="2">ZHUSHIDOU_FW_LH</strain>
        <tissue evidence="2">Leaf</tissue>
    </source>
</reference>
<dbReference type="Proteomes" id="UP001372338">
    <property type="component" value="Unassembled WGS sequence"/>
</dbReference>
<feature type="region of interest" description="Disordered" evidence="1">
    <location>
        <begin position="197"/>
        <end position="219"/>
    </location>
</feature>
<gene>
    <name evidence="2" type="ORF">RIF29_36347</name>
</gene>